<comment type="similarity">
    <text evidence="2 9">Belongs to the ABC-2 integral membrane protein family.</text>
</comment>
<evidence type="ECO:0000313" key="12">
    <source>
        <dbReference type="Proteomes" id="UP001612915"/>
    </source>
</evidence>
<dbReference type="PANTHER" id="PTHR30413:SF8">
    <property type="entry name" value="TRANSPORT PERMEASE PROTEIN"/>
    <property type="match status" value="1"/>
</dbReference>
<keyword evidence="4 9" id="KW-1003">Cell membrane</keyword>
<feature type="transmembrane region" description="Helical" evidence="9">
    <location>
        <begin position="58"/>
        <end position="81"/>
    </location>
</feature>
<feature type="transmembrane region" description="Helical" evidence="9">
    <location>
        <begin position="274"/>
        <end position="295"/>
    </location>
</feature>
<feature type="transmembrane region" description="Helical" evidence="9">
    <location>
        <begin position="167"/>
        <end position="191"/>
    </location>
</feature>
<dbReference type="InterPro" id="IPR047817">
    <property type="entry name" value="ABC2_TM_bact-type"/>
</dbReference>
<dbReference type="Pfam" id="PF01061">
    <property type="entry name" value="ABC2_membrane"/>
    <property type="match status" value="1"/>
</dbReference>
<keyword evidence="7 9" id="KW-1133">Transmembrane helix</keyword>
<keyword evidence="6 9" id="KW-0812">Transmembrane</keyword>
<feature type="transmembrane region" description="Helical" evidence="9">
    <location>
        <begin position="203"/>
        <end position="222"/>
    </location>
</feature>
<gene>
    <name evidence="11" type="ORF">ACIB24_15255</name>
</gene>
<feature type="transmembrane region" description="Helical" evidence="9">
    <location>
        <begin position="93"/>
        <end position="112"/>
    </location>
</feature>
<evidence type="ECO:0000259" key="10">
    <source>
        <dbReference type="PROSITE" id="PS51012"/>
    </source>
</evidence>
<evidence type="ECO:0000256" key="8">
    <source>
        <dbReference type="ARBA" id="ARBA00023136"/>
    </source>
</evidence>
<keyword evidence="8 9" id="KW-0472">Membrane</keyword>
<comment type="subcellular location">
    <subcellularLocation>
        <location evidence="1">Cell inner membrane</location>
        <topology evidence="1">Multi-pass membrane protein</topology>
    </subcellularLocation>
    <subcellularLocation>
        <location evidence="9">Cell membrane</location>
        <topology evidence="9">Multi-pass membrane protein</topology>
    </subcellularLocation>
</comment>
<protein>
    <recommendedName>
        <fullName evidence="9">Transport permease protein</fullName>
    </recommendedName>
</protein>
<name>A0ABW8AS36_9ACTN</name>
<evidence type="ECO:0000256" key="1">
    <source>
        <dbReference type="ARBA" id="ARBA00004429"/>
    </source>
</evidence>
<organism evidence="11 12">
    <name type="scientific">Spongisporangium articulatum</name>
    <dbReference type="NCBI Taxonomy" id="3362603"/>
    <lineage>
        <taxon>Bacteria</taxon>
        <taxon>Bacillati</taxon>
        <taxon>Actinomycetota</taxon>
        <taxon>Actinomycetes</taxon>
        <taxon>Kineosporiales</taxon>
        <taxon>Kineosporiaceae</taxon>
        <taxon>Spongisporangium</taxon>
    </lineage>
</organism>
<accession>A0ABW8AS36</accession>
<feature type="domain" description="ABC transmembrane type-2" evidence="10">
    <location>
        <begin position="58"/>
        <end position="297"/>
    </location>
</feature>
<reference evidence="11 12" key="1">
    <citation type="submission" date="2024-10" db="EMBL/GenBank/DDBJ databases">
        <title>The Natural Products Discovery Center: Release of the First 8490 Sequenced Strains for Exploring Actinobacteria Biosynthetic Diversity.</title>
        <authorList>
            <person name="Kalkreuter E."/>
            <person name="Kautsar S.A."/>
            <person name="Yang D."/>
            <person name="Bader C.D."/>
            <person name="Teijaro C.N."/>
            <person name="Fluegel L."/>
            <person name="Davis C.M."/>
            <person name="Simpson J.R."/>
            <person name="Lauterbach L."/>
            <person name="Steele A.D."/>
            <person name="Gui C."/>
            <person name="Meng S."/>
            <person name="Li G."/>
            <person name="Viehrig K."/>
            <person name="Ye F."/>
            <person name="Su P."/>
            <person name="Kiefer A.F."/>
            <person name="Nichols A."/>
            <person name="Cepeda A.J."/>
            <person name="Yan W."/>
            <person name="Fan B."/>
            <person name="Jiang Y."/>
            <person name="Adhikari A."/>
            <person name="Zheng C.-J."/>
            <person name="Schuster L."/>
            <person name="Cowan T.M."/>
            <person name="Smanski M.J."/>
            <person name="Chevrette M.G."/>
            <person name="De Carvalho L.P.S."/>
            <person name="Shen B."/>
        </authorList>
    </citation>
    <scope>NUCLEOTIDE SEQUENCE [LARGE SCALE GENOMIC DNA]</scope>
    <source>
        <strain evidence="11 12">NPDC049639</strain>
    </source>
</reference>
<comment type="caution">
    <text evidence="11">The sequence shown here is derived from an EMBL/GenBank/DDBJ whole genome shotgun (WGS) entry which is preliminary data.</text>
</comment>
<evidence type="ECO:0000256" key="5">
    <source>
        <dbReference type="ARBA" id="ARBA00022519"/>
    </source>
</evidence>
<evidence type="ECO:0000256" key="2">
    <source>
        <dbReference type="ARBA" id="ARBA00007783"/>
    </source>
</evidence>
<feature type="transmembrane region" description="Helical" evidence="9">
    <location>
        <begin position="133"/>
        <end position="161"/>
    </location>
</feature>
<evidence type="ECO:0000313" key="11">
    <source>
        <dbReference type="EMBL" id="MFI7588426.1"/>
    </source>
</evidence>
<evidence type="ECO:0000256" key="4">
    <source>
        <dbReference type="ARBA" id="ARBA00022475"/>
    </source>
</evidence>
<dbReference type="PANTHER" id="PTHR30413">
    <property type="entry name" value="INNER MEMBRANE TRANSPORT PERMEASE"/>
    <property type="match status" value="1"/>
</dbReference>
<dbReference type="InterPro" id="IPR013525">
    <property type="entry name" value="ABC2_TM"/>
</dbReference>
<proteinExistence type="inferred from homology"/>
<dbReference type="EMBL" id="JBITLV010000005">
    <property type="protein sequence ID" value="MFI7588426.1"/>
    <property type="molecule type" value="Genomic_DNA"/>
</dbReference>
<keyword evidence="5" id="KW-0997">Cell inner membrane</keyword>
<evidence type="ECO:0000256" key="6">
    <source>
        <dbReference type="ARBA" id="ARBA00022692"/>
    </source>
</evidence>
<dbReference type="PROSITE" id="PS51012">
    <property type="entry name" value="ABC_TM2"/>
    <property type="match status" value="1"/>
</dbReference>
<evidence type="ECO:0000256" key="3">
    <source>
        <dbReference type="ARBA" id="ARBA00022448"/>
    </source>
</evidence>
<evidence type="ECO:0000256" key="9">
    <source>
        <dbReference type="RuleBase" id="RU361157"/>
    </source>
</evidence>
<evidence type="ECO:0000256" key="7">
    <source>
        <dbReference type="ARBA" id="ARBA00022989"/>
    </source>
</evidence>
<keyword evidence="3 9" id="KW-0813">Transport</keyword>
<sequence length="304" mass="34068">MTDLEQTPAATLAARYGLPKLGGRPGVGGYLAQLWDRRHFTLALARSRFRAQNEEYQLGILWVLLLPLINIGVYWLVFGLLVKSRSSTRPDHFLSFLTVGIFTFGFFTGCFVEGAKSIAKNRGLVRTLHFPRAVLPLSVVIQQLMTLGAQLVVMFLVIVVSGEPITYRWLLIIPVYLMMTLFCSGVAFVAARLTVHIRDITQIIPFVNRLLFYTSGIFFVVAERYGKTGPDASTLGKILSQVLTANPLNVYLTLARDALLSQDRHMRGVHATALQWQLGVVYGVVVFVVGFYFFWRAEGLYGRD</sequence>
<dbReference type="RefSeq" id="WP_398282045.1">
    <property type="nucleotide sequence ID" value="NZ_JBITLV010000005.1"/>
</dbReference>
<dbReference type="Proteomes" id="UP001612915">
    <property type="component" value="Unassembled WGS sequence"/>
</dbReference>
<keyword evidence="12" id="KW-1185">Reference proteome</keyword>